<dbReference type="Proteomes" id="UP000815677">
    <property type="component" value="Unassembled WGS sequence"/>
</dbReference>
<keyword evidence="3" id="KW-1185">Reference proteome</keyword>
<feature type="region of interest" description="Disordered" evidence="1">
    <location>
        <begin position="1"/>
        <end position="31"/>
    </location>
</feature>
<organism evidence="2 3">
    <name type="scientific">Mycena chlorophos</name>
    <name type="common">Agaric fungus</name>
    <name type="synonym">Agaricus chlorophos</name>
    <dbReference type="NCBI Taxonomy" id="658473"/>
    <lineage>
        <taxon>Eukaryota</taxon>
        <taxon>Fungi</taxon>
        <taxon>Dikarya</taxon>
        <taxon>Basidiomycota</taxon>
        <taxon>Agaricomycotina</taxon>
        <taxon>Agaricomycetes</taxon>
        <taxon>Agaricomycetidae</taxon>
        <taxon>Agaricales</taxon>
        <taxon>Marasmiineae</taxon>
        <taxon>Mycenaceae</taxon>
        <taxon>Mycena</taxon>
    </lineage>
</organism>
<evidence type="ECO:0000313" key="3">
    <source>
        <dbReference type="Proteomes" id="UP000815677"/>
    </source>
</evidence>
<reference evidence="2" key="1">
    <citation type="submission" date="2014-09" db="EMBL/GenBank/DDBJ databases">
        <title>Genome sequence of the luminous mushroom Mycena chlorophos for searching fungal bioluminescence genes.</title>
        <authorList>
            <person name="Tanaka Y."/>
            <person name="Kasuga D."/>
            <person name="Oba Y."/>
            <person name="Hase S."/>
            <person name="Sato K."/>
            <person name="Oba Y."/>
            <person name="Sakakibara Y."/>
        </authorList>
    </citation>
    <scope>NUCLEOTIDE SEQUENCE</scope>
</reference>
<name>A0ABQ0L1E9_MYCCL</name>
<evidence type="ECO:0000256" key="1">
    <source>
        <dbReference type="SAM" id="MobiDB-lite"/>
    </source>
</evidence>
<accession>A0ABQ0L1E9</accession>
<feature type="region of interest" description="Disordered" evidence="1">
    <location>
        <begin position="162"/>
        <end position="207"/>
    </location>
</feature>
<feature type="compositionally biased region" description="Basic and acidic residues" evidence="1">
    <location>
        <begin position="1"/>
        <end position="13"/>
    </location>
</feature>
<gene>
    <name evidence="2" type="ORF">MCHLO_02587</name>
</gene>
<sequence length="207" mass="23775">MSRADNPRIDALRQFDSSKIAAPSPTKTVTSERRTKDIFDIIKAYVASLPPEDPRAVPDTLWTRDLQLYLQWKEGRAVATEVQSTIRTLSRKFLDENKPFSAQKPAKLKVVYEKVSKAHPVLKQYPKVWPVKVLLIAHLPDGWIEEKSKKLLERNKHNRAKKTVVDSALESESREEESEWGNSASDWESSQEEWAEENTLWVGTDFA</sequence>
<proteinExistence type="predicted"/>
<protein>
    <submittedName>
        <fullName evidence="2">Uncharacterized protein</fullName>
    </submittedName>
</protein>
<dbReference type="EMBL" id="DF840507">
    <property type="protein sequence ID" value="GAT44989.1"/>
    <property type="molecule type" value="Genomic_DNA"/>
</dbReference>
<evidence type="ECO:0000313" key="2">
    <source>
        <dbReference type="EMBL" id="GAT44989.1"/>
    </source>
</evidence>